<protein>
    <submittedName>
        <fullName evidence="1">Uncharacterized protein</fullName>
    </submittedName>
</protein>
<comment type="caution">
    <text evidence="1">The sequence shown here is derived from an EMBL/GenBank/DDBJ whole genome shotgun (WGS) entry which is preliminary data.</text>
</comment>
<dbReference type="Proteomes" id="UP001141552">
    <property type="component" value="Unassembled WGS sequence"/>
</dbReference>
<evidence type="ECO:0000313" key="1">
    <source>
        <dbReference type="EMBL" id="KAJ4824630.1"/>
    </source>
</evidence>
<gene>
    <name evidence="1" type="ORF">Tsubulata_016348</name>
</gene>
<keyword evidence="2" id="KW-1185">Reference proteome</keyword>
<reference evidence="1" key="1">
    <citation type="submission" date="2022-02" db="EMBL/GenBank/DDBJ databases">
        <authorList>
            <person name="Henning P.M."/>
            <person name="McCubbin A.G."/>
            <person name="Shore J.S."/>
        </authorList>
    </citation>
    <scope>NUCLEOTIDE SEQUENCE</scope>
    <source>
        <strain evidence="1">F60SS</strain>
        <tissue evidence="1">Leaves</tissue>
    </source>
</reference>
<accession>A0A9Q0F5R3</accession>
<name>A0A9Q0F5R3_9ROSI</name>
<dbReference type="AlphaFoldDB" id="A0A9Q0F5R3"/>
<evidence type="ECO:0000313" key="2">
    <source>
        <dbReference type="Proteomes" id="UP001141552"/>
    </source>
</evidence>
<organism evidence="1 2">
    <name type="scientific">Turnera subulata</name>
    <dbReference type="NCBI Taxonomy" id="218843"/>
    <lineage>
        <taxon>Eukaryota</taxon>
        <taxon>Viridiplantae</taxon>
        <taxon>Streptophyta</taxon>
        <taxon>Embryophyta</taxon>
        <taxon>Tracheophyta</taxon>
        <taxon>Spermatophyta</taxon>
        <taxon>Magnoliopsida</taxon>
        <taxon>eudicotyledons</taxon>
        <taxon>Gunneridae</taxon>
        <taxon>Pentapetalae</taxon>
        <taxon>rosids</taxon>
        <taxon>fabids</taxon>
        <taxon>Malpighiales</taxon>
        <taxon>Passifloraceae</taxon>
        <taxon>Turnera</taxon>
    </lineage>
</organism>
<reference evidence="1" key="2">
    <citation type="journal article" date="2023" name="Plants (Basel)">
        <title>Annotation of the Turnera subulata (Passifloraceae) Draft Genome Reveals the S-Locus Evolved after the Divergence of Turneroideae from Passifloroideae in a Stepwise Manner.</title>
        <authorList>
            <person name="Henning P.M."/>
            <person name="Roalson E.H."/>
            <person name="Mir W."/>
            <person name="McCubbin A.G."/>
            <person name="Shore J.S."/>
        </authorList>
    </citation>
    <scope>NUCLEOTIDE SEQUENCE</scope>
    <source>
        <strain evidence="1">F60SS</strain>
    </source>
</reference>
<dbReference type="EMBL" id="JAKUCV010007136">
    <property type="protein sequence ID" value="KAJ4824630.1"/>
    <property type="molecule type" value="Genomic_DNA"/>
</dbReference>
<sequence length="52" mass="5799">MPYILKELILSDNSLVLGRISCTHNQDLTDEQTRQLDNSVVLGPKEGDTDGR</sequence>
<proteinExistence type="predicted"/>